<dbReference type="EMBL" id="CP089285">
    <property type="protein sequence ID" value="UTO56290.1"/>
    <property type="molecule type" value="Genomic_DNA"/>
</dbReference>
<evidence type="ECO:0000313" key="2">
    <source>
        <dbReference type="EMBL" id="UTO56290.1"/>
    </source>
</evidence>
<dbReference type="AlphaFoldDB" id="A0A9Q9F3F4"/>
<keyword evidence="4" id="KW-1185">Reference proteome</keyword>
<dbReference type="Proteomes" id="UP001059985">
    <property type="component" value="Chromosome"/>
</dbReference>
<name>A0A9Q9F3F4_9RICK</name>
<gene>
    <name evidence="2" type="ORF">LUA81_04250</name>
    <name evidence="1" type="ORF">LUA82_04295</name>
</gene>
<dbReference type="Proteomes" id="UP001059822">
    <property type="component" value="Chromosome"/>
</dbReference>
<reference evidence="1" key="1">
    <citation type="journal article" date="2022" name="Microorganisms">
        <title>Assembly and Comparison of Ca. Neoehrlichia mikurensis Genomes.</title>
        <authorList>
            <person name="Azagi T."/>
            <person name="Dirks R.P."/>
            <person name="Yebra-Pimentel E.S."/>
            <person name="Schaap P.J."/>
            <person name="Koehorst J.J."/>
            <person name="Esser H.J."/>
            <person name="Sprong H."/>
        </authorList>
    </citation>
    <scope>NUCLEOTIDE SEQUENCE</scope>
    <source>
        <strain evidence="2">18-2804</strain>
        <strain evidence="1">18-2837</strain>
    </source>
</reference>
<accession>A0A9Q9F3F4</accession>
<organism evidence="1 3">
    <name type="scientific">Neoehrlichia mikurensis</name>
    <dbReference type="NCBI Taxonomy" id="89586"/>
    <lineage>
        <taxon>Bacteria</taxon>
        <taxon>Pseudomonadati</taxon>
        <taxon>Pseudomonadota</taxon>
        <taxon>Alphaproteobacteria</taxon>
        <taxon>Rickettsiales</taxon>
        <taxon>Anaplasmataceae</taxon>
        <taxon>Candidatus Neoehrlichia</taxon>
    </lineage>
</organism>
<dbReference type="RefSeq" id="WP_218194085.1">
    <property type="nucleotide sequence ID" value="NZ_CP054597.1"/>
</dbReference>
<evidence type="ECO:0000313" key="1">
    <source>
        <dbReference type="EMBL" id="UTO55370.1"/>
    </source>
</evidence>
<dbReference type="EMBL" id="CP089286">
    <property type="protein sequence ID" value="UTO55370.1"/>
    <property type="molecule type" value="Genomic_DNA"/>
</dbReference>
<sequence length="341" mass="40054">MTTQKLELCKVLLKNLIHDIYGFFFDSIKKIIIADSTKEELLGNVFIQDIVLDINNDQCSRLLDHIISDLTFFKDLAKEVDNKVIFINFQDVALEQRPLIIGHIFSVIINITSNYITFDKVQILFSYDSRFFKNKICQKGICLFLYDILTKFKNHIRELQADLSYVSDIFDKLKQYTNYKKSLSNCCNQDFRILVYVILAVLSGYCEIKVIKNQLSCNIPDNEQIQKKAMFFLRYILSTCDIYQDLINKIYMYHHKQIFHHVLYEGITKVLATNKHQQEIADKKKVNMHKFIVLNSAILILFNIQESLCVSFYSKNSDIKAEHKLNNTHIEPVTIKKKFKL</sequence>
<evidence type="ECO:0000313" key="3">
    <source>
        <dbReference type="Proteomes" id="UP001059822"/>
    </source>
</evidence>
<protein>
    <submittedName>
        <fullName evidence="1">Uncharacterized protein</fullName>
    </submittedName>
</protein>
<evidence type="ECO:0000313" key="4">
    <source>
        <dbReference type="Proteomes" id="UP001059985"/>
    </source>
</evidence>
<proteinExistence type="predicted"/>